<feature type="chain" id="PRO_5045259211" evidence="1">
    <location>
        <begin position="21"/>
        <end position="387"/>
    </location>
</feature>
<dbReference type="EMBL" id="JBHSCZ010000003">
    <property type="protein sequence ID" value="MFC4263641.1"/>
    <property type="molecule type" value="Genomic_DNA"/>
</dbReference>
<evidence type="ECO:0000256" key="1">
    <source>
        <dbReference type="SAM" id="SignalP"/>
    </source>
</evidence>
<protein>
    <submittedName>
        <fullName evidence="2">Uncharacterized protein</fullName>
    </submittedName>
</protein>
<comment type="caution">
    <text evidence="2">The sequence shown here is derived from an EMBL/GenBank/DDBJ whole genome shotgun (WGS) entry which is preliminary data.</text>
</comment>
<feature type="signal peptide" evidence="1">
    <location>
        <begin position="1"/>
        <end position="20"/>
    </location>
</feature>
<name>A0ABV8QTY2_9BACT</name>
<dbReference type="Proteomes" id="UP001595907">
    <property type="component" value="Unassembled WGS sequence"/>
</dbReference>
<sequence length="387" mass="40253">MIKKLLFFLILIWVSTLTFAQSTYVAPVSEFMNFGTINLASSANQSWNTARTATPGYFSAYFPGAVYTAASDAANINGYMKKYGNEAFTFPVGSGTDLRSLSISAPTASTDVYATAWILGNPSTTPDPTNSNALHNVTAVAGSIKRVATIGQWDWQAISGSGNGLAITASMPNLSTFAPAGHLRLVGWDAATNKWIALGNMGSSSNVENTSIIGTMKSGIDAIGIGSIADGFPELTPSIDVDNSTFSANQTNDLIISLFEIANNPSDATPIQININVPSGWNITVPGITLTGTNQFGVSGISNVGGGTTHNNGDYLFRSAGSFITVTIPSPQTVTPNGLLTIGLIATRKPATTANTSQSLTASISTSTRGGDLLTTNNVIIQTLTAN</sequence>
<keyword evidence="1" id="KW-0732">Signal</keyword>
<proteinExistence type="predicted"/>
<reference evidence="3" key="1">
    <citation type="journal article" date="2019" name="Int. J. Syst. Evol. Microbiol.">
        <title>The Global Catalogue of Microorganisms (GCM) 10K type strain sequencing project: providing services to taxonomists for standard genome sequencing and annotation.</title>
        <authorList>
            <consortium name="The Broad Institute Genomics Platform"/>
            <consortium name="The Broad Institute Genome Sequencing Center for Infectious Disease"/>
            <person name="Wu L."/>
            <person name="Ma J."/>
        </authorList>
    </citation>
    <scope>NUCLEOTIDE SEQUENCE [LARGE SCALE GENOMIC DNA]</scope>
    <source>
        <strain evidence="3">CECT 8289</strain>
    </source>
</reference>
<organism evidence="2 3">
    <name type="scientific">Ferruginibacter yonginensis</name>
    <dbReference type="NCBI Taxonomy" id="1310416"/>
    <lineage>
        <taxon>Bacteria</taxon>
        <taxon>Pseudomonadati</taxon>
        <taxon>Bacteroidota</taxon>
        <taxon>Chitinophagia</taxon>
        <taxon>Chitinophagales</taxon>
        <taxon>Chitinophagaceae</taxon>
        <taxon>Ferruginibacter</taxon>
    </lineage>
</organism>
<accession>A0ABV8QTY2</accession>
<gene>
    <name evidence="2" type="ORF">ACFOWM_12170</name>
</gene>
<keyword evidence="3" id="KW-1185">Reference proteome</keyword>
<evidence type="ECO:0000313" key="2">
    <source>
        <dbReference type="EMBL" id="MFC4263641.1"/>
    </source>
</evidence>
<evidence type="ECO:0000313" key="3">
    <source>
        <dbReference type="Proteomes" id="UP001595907"/>
    </source>
</evidence>